<dbReference type="PANTHER" id="PTHR10434">
    <property type="entry name" value="1-ACYL-SN-GLYCEROL-3-PHOSPHATE ACYLTRANSFERASE"/>
    <property type="match status" value="1"/>
</dbReference>
<sequence length="583" mass="64769">MASLKTIFFCLEIVFVMCTLSEAREFVVGGENKLWEVPSSVNEFNNWAQKIRFQIGDSLVLKYDSKTSSVLEVTEDDYKTCNKANPIKSYHDGETQIVLVKSGPFFFISGAEEHCQNDQKLEVRVLSDKHGSSSNSTAQVPSPYHHHHHHHHAPAPAPTSTNGVSGLMAAAGFVGGTAVVATVSISILSLHFTHPCKMGSKCLFAPSLRPVCCFSLKQPAERYSKTHVLSDKITCTSRRHASDMWSSIYLEKKFTCVYSDFNFHRHKKLSRYVVRSELAGAGCAGAYSYPLSEIQLGSKIRGICFYAVTAFTAIFLFVLMLIEHPLVLLFDRYRRKAHYLVAKIWATLTVAPFMKIEFEGLENLPPPNTPAVYVSNHQSFLDIYTLLTLGRSFKFISKTAIFLFPIIGWAMFLMGVIPLKRMDSRSQLDCLKQCIALIKKGASVFFFPEGTRSKDGKLGPFKKGAFSVAVKTGVPVVPITLIGTGKIMPAGMEGQLNPGSVKVVVHQPIEGDSPDALSTQARDIIADSLSRQETFWRIVGIQAERCPYFSSAARVFQAAFNLHVPVNWRLLFPNSTSFWGLPI</sequence>
<evidence type="ECO:0000256" key="1">
    <source>
        <dbReference type="ARBA" id="ARBA00004609"/>
    </source>
</evidence>
<keyword evidence="13" id="KW-0594">Phospholipid biosynthesis</keyword>
<feature type="region of interest" description="Disordered" evidence="14">
    <location>
        <begin position="127"/>
        <end position="161"/>
    </location>
</feature>
<evidence type="ECO:0000256" key="4">
    <source>
        <dbReference type="ARBA" id="ARBA00022622"/>
    </source>
</evidence>
<keyword evidence="11 13" id="KW-0012">Acyltransferase</keyword>
<feature type="transmembrane region" description="Helical" evidence="15">
    <location>
        <begin position="303"/>
        <end position="322"/>
    </location>
</feature>
<dbReference type="GO" id="GO:0005886">
    <property type="term" value="C:plasma membrane"/>
    <property type="evidence" value="ECO:0007669"/>
    <property type="project" value="UniProtKB-SubCell"/>
</dbReference>
<evidence type="ECO:0000313" key="18">
    <source>
        <dbReference type="EMBL" id="KAL2524010.1"/>
    </source>
</evidence>
<feature type="transmembrane region" description="Helical" evidence="15">
    <location>
        <begin position="167"/>
        <end position="190"/>
    </location>
</feature>
<dbReference type="Gene3D" id="2.60.40.420">
    <property type="entry name" value="Cupredoxins - blue copper proteins"/>
    <property type="match status" value="1"/>
</dbReference>
<dbReference type="SUPFAM" id="SSF49503">
    <property type="entry name" value="Cupredoxins"/>
    <property type="match status" value="1"/>
</dbReference>
<evidence type="ECO:0000256" key="2">
    <source>
        <dbReference type="ARBA" id="ARBA00008655"/>
    </source>
</evidence>
<dbReference type="CDD" id="cd07989">
    <property type="entry name" value="LPLAT_AGPAT-like"/>
    <property type="match status" value="1"/>
</dbReference>
<feature type="compositionally biased region" description="Basic residues" evidence="14">
    <location>
        <begin position="144"/>
        <end position="153"/>
    </location>
</feature>
<keyword evidence="4" id="KW-0336">GPI-anchor</keyword>
<keyword evidence="3" id="KW-1003">Cell membrane</keyword>
<comment type="domain">
    <text evidence="13">The HXXXXD motif is essential for acyltransferase activity and may constitute the binding site for the phosphate moiety of the glycerol-3-phosphate.</text>
</comment>
<comment type="similarity">
    <text evidence="12">Belongs to the early nodulin-like (ENODL) family.</text>
</comment>
<evidence type="ECO:0000256" key="6">
    <source>
        <dbReference type="ARBA" id="ARBA00022729"/>
    </source>
</evidence>
<dbReference type="GO" id="GO:0003841">
    <property type="term" value="F:1-acylglycerol-3-phosphate O-acyltransferase activity"/>
    <property type="evidence" value="ECO:0007669"/>
    <property type="project" value="UniProtKB-UniRule"/>
</dbReference>
<keyword evidence="13" id="KW-0444">Lipid biosynthesis</keyword>
<comment type="caution">
    <text evidence="18">The sequence shown here is derived from an EMBL/GenBank/DDBJ whole genome shotgun (WGS) entry which is preliminary data.</text>
</comment>
<dbReference type="EC" id="2.3.1.51" evidence="13"/>
<evidence type="ECO:0000256" key="16">
    <source>
        <dbReference type="SAM" id="SignalP"/>
    </source>
</evidence>
<reference evidence="19" key="1">
    <citation type="submission" date="2024-07" db="EMBL/GenBank/DDBJ databases">
        <title>Two chromosome-level genome assemblies of Korean endemic species Abeliophyllum distichum and Forsythia ovata (Oleaceae).</title>
        <authorList>
            <person name="Jang H."/>
        </authorList>
    </citation>
    <scope>NUCLEOTIDE SEQUENCE [LARGE SCALE GENOMIC DNA]</scope>
</reference>
<feature type="chain" id="PRO_5044771978" description="1-acyl-sn-glycerol-3-phosphate acyltransferase" evidence="16">
    <location>
        <begin position="24"/>
        <end position="583"/>
    </location>
</feature>
<keyword evidence="6 16" id="KW-0732">Signal</keyword>
<dbReference type="CDD" id="cd11019">
    <property type="entry name" value="OsENODL1_like"/>
    <property type="match status" value="1"/>
</dbReference>
<protein>
    <recommendedName>
        <fullName evidence="13">1-acyl-sn-glycerol-3-phosphate acyltransferase</fullName>
        <ecNumber evidence="13">2.3.1.51</ecNumber>
    </recommendedName>
</protein>
<dbReference type="FunFam" id="2.60.40.420:FF:000010">
    <property type="entry name" value="Early nodulin-like protein 1"/>
    <property type="match status" value="1"/>
</dbReference>
<dbReference type="PROSITE" id="PS51485">
    <property type="entry name" value="PHYTOCYANIN"/>
    <property type="match status" value="1"/>
</dbReference>
<dbReference type="InterPro" id="IPR004552">
    <property type="entry name" value="AGP_acyltrans"/>
</dbReference>
<keyword evidence="8" id="KW-1015">Disulfide bond</keyword>
<keyword evidence="7 15" id="KW-0472">Membrane</keyword>
<dbReference type="InterPro" id="IPR002123">
    <property type="entry name" value="Plipid/glycerol_acylTrfase"/>
</dbReference>
<dbReference type="PANTHER" id="PTHR10434:SF60">
    <property type="entry name" value="1-ACYL-SN-GLYCEROL-3-PHOSPHATE ACYLTRANSFERASE LPAT1, CHLOROPLASTIC"/>
    <property type="match status" value="1"/>
</dbReference>
<comment type="subcellular location">
    <subcellularLocation>
        <location evidence="1">Cell membrane</location>
        <topology evidence="1">Lipid-anchor</topology>
        <topology evidence="1">GPI-anchor</topology>
    </subcellularLocation>
</comment>
<evidence type="ECO:0000259" key="17">
    <source>
        <dbReference type="PROSITE" id="PS51485"/>
    </source>
</evidence>
<dbReference type="InterPro" id="IPR003245">
    <property type="entry name" value="Phytocyanin_dom"/>
</dbReference>
<dbReference type="GO" id="GO:0098552">
    <property type="term" value="C:side of membrane"/>
    <property type="evidence" value="ECO:0007669"/>
    <property type="project" value="UniProtKB-KW"/>
</dbReference>
<dbReference type="Pfam" id="PF01553">
    <property type="entry name" value="Acyltransferase"/>
    <property type="match status" value="1"/>
</dbReference>
<dbReference type="NCBIfam" id="TIGR00530">
    <property type="entry name" value="AGP_acyltrn"/>
    <property type="match status" value="1"/>
</dbReference>
<keyword evidence="5 13" id="KW-0808">Transferase</keyword>
<name>A0ABD1UG44_9LAMI</name>
<dbReference type="SMART" id="SM00563">
    <property type="entry name" value="PlsC"/>
    <property type="match status" value="1"/>
</dbReference>
<proteinExistence type="inferred from homology"/>
<evidence type="ECO:0000256" key="15">
    <source>
        <dbReference type="SAM" id="Phobius"/>
    </source>
</evidence>
<evidence type="ECO:0000256" key="9">
    <source>
        <dbReference type="ARBA" id="ARBA00023180"/>
    </source>
</evidence>
<evidence type="ECO:0000256" key="12">
    <source>
        <dbReference type="ARBA" id="ARBA00035011"/>
    </source>
</evidence>
<dbReference type="EMBL" id="JBFOLK010000003">
    <property type="protein sequence ID" value="KAL2524010.1"/>
    <property type="molecule type" value="Genomic_DNA"/>
</dbReference>
<dbReference type="Pfam" id="PF02298">
    <property type="entry name" value="Cu_bind_like"/>
    <property type="match status" value="1"/>
</dbReference>
<feature type="signal peptide" evidence="16">
    <location>
        <begin position="1"/>
        <end position="23"/>
    </location>
</feature>
<keyword evidence="19" id="KW-1185">Reference proteome</keyword>
<evidence type="ECO:0000256" key="10">
    <source>
        <dbReference type="ARBA" id="ARBA00023288"/>
    </source>
</evidence>
<comment type="similarity">
    <text evidence="2 13">Belongs to the 1-acyl-sn-glycerol-3-phosphate acyltransferase family.</text>
</comment>
<keyword evidence="13" id="KW-0443">Lipid metabolism</keyword>
<comment type="catalytic activity">
    <reaction evidence="13">
        <text>a 1-acyl-sn-glycero-3-phosphate + an acyl-CoA = a 1,2-diacyl-sn-glycero-3-phosphate + CoA</text>
        <dbReference type="Rhea" id="RHEA:19709"/>
        <dbReference type="ChEBI" id="CHEBI:57287"/>
        <dbReference type="ChEBI" id="CHEBI:57970"/>
        <dbReference type="ChEBI" id="CHEBI:58342"/>
        <dbReference type="ChEBI" id="CHEBI:58608"/>
        <dbReference type="EC" id="2.3.1.51"/>
    </reaction>
</comment>
<dbReference type="InterPro" id="IPR041846">
    <property type="entry name" value="ENL_dom"/>
</dbReference>
<feature type="domain" description="Phytocyanin" evidence="17">
    <location>
        <begin position="24"/>
        <end position="127"/>
    </location>
</feature>
<evidence type="ECO:0000256" key="13">
    <source>
        <dbReference type="RuleBase" id="RU361267"/>
    </source>
</evidence>
<evidence type="ECO:0000256" key="14">
    <source>
        <dbReference type="SAM" id="MobiDB-lite"/>
    </source>
</evidence>
<feature type="transmembrane region" description="Helical" evidence="15">
    <location>
        <begin position="395"/>
        <end position="417"/>
    </location>
</feature>
<organism evidence="18 19">
    <name type="scientific">Abeliophyllum distichum</name>
    <dbReference type="NCBI Taxonomy" id="126358"/>
    <lineage>
        <taxon>Eukaryota</taxon>
        <taxon>Viridiplantae</taxon>
        <taxon>Streptophyta</taxon>
        <taxon>Embryophyta</taxon>
        <taxon>Tracheophyta</taxon>
        <taxon>Spermatophyta</taxon>
        <taxon>Magnoliopsida</taxon>
        <taxon>eudicotyledons</taxon>
        <taxon>Gunneridae</taxon>
        <taxon>Pentapetalae</taxon>
        <taxon>asterids</taxon>
        <taxon>lamiids</taxon>
        <taxon>Lamiales</taxon>
        <taxon>Oleaceae</taxon>
        <taxon>Forsythieae</taxon>
        <taxon>Abeliophyllum</taxon>
    </lineage>
</organism>
<dbReference type="AlphaFoldDB" id="A0ABD1UG44"/>
<dbReference type="Proteomes" id="UP001604336">
    <property type="component" value="Unassembled WGS sequence"/>
</dbReference>
<evidence type="ECO:0000256" key="8">
    <source>
        <dbReference type="ARBA" id="ARBA00023157"/>
    </source>
</evidence>
<dbReference type="GO" id="GO:0008654">
    <property type="term" value="P:phospholipid biosynthetic process"/>
    <property type="evidence" value="ECO:0007669"/>
    <property type="project" value="UniProtKB-KW"/>
</dbReference>
<gene>
    <name evidence="18" type="ORF">Adt_09064</name>
</gene>
<keyword evidence="13" id="KW-1208">Phospholipid metabolism</keyword>
<keyword evidence="15" id="KW-1133">Transmembrane helix</keyword>
<evidence type="ECO:0000256" key="5">
    <source>
        <dbReference type="ARBA" id="ARBA00022679"/>
    </source>
</evidence>
<dbReference type="SUPFAM" id="SSF69593">
    <property type="entry name" value="Glycerol-3-phosphate (1)-acyltransferase"/>
    <property type="match status" value="1"/>
</dbReference>
<evidence type="ECO:0000256" key="11">
    <source>
        <dbReference type="ARBA" id="ARBA00023315"/>
    </source>
</evidence>
<keyword evidence="10" id="KW-0449">Lipoprotein</keyword>
<accession>A0ABD1UG44</accession>
<keyword evidence="9" id="KW-0325">Glycoprotein</keyword>
<keyword evidence="15" id="KW-0812">Transmembrane</keyword>
<evidence type="ECO:0000256" key="3">
    <source>
        <dbReference type="ARBA" id="ARBA00022475"/>
    </source>
</evidence>
<evidence type="ECO:0000313" key="19">
    <source>
        <dbReference type="Proteomes" id="UP001604336"/>
    </source>
</evidence>
<evidence type="ECO:0000256" key="7">
    <source>
        <dbReference type="ARBA" id="ARBA00023136"/>
    </source>
</evidence>
<dbReference type="InterPro" id="IPR008972">
    <property type="entry name" value="Cupredoxin"/>
</dbReference>